<dbReference type="PANTHER" id="PTHR43685:SF2">
    <property type="entry name" value="GLYCOSYLTRANSFERASE 2-LIKE DOMAIN-CONTAINING PROTEIN"/>
    <property type="match status" value="1"/>
</dbReference>
<evidence type="ECO:0000259" key="1">
    <source>
        <dbReference type="Pfam" id="PF00535"/>
    </source>
</evidence>
<organism evidence="2">
    <name type="scientific">Symploca sp. SIO1C4</name>
    <dbReference type="NCBI Taxonomy" id="2607765"/>
    <lineage>
        <taxon>Bacteria</taxon>
        <taxon>Bacillati</taxon>
        <taxon>Cyanobacteriota</taxon>
        <taxon>Cyanophyceae</taxon>
        <taxon>Coleofasciculales</taxon>
        <taxon>Coleofasciculaceae</taxon>
        <taxon>Symploca</taxon>
    </lineage>
</organism>
<dbReference type="InterPro" id="IPR029044">
    <property type="entry name" value="Nucleotide-diphossugar_trans"/>
</dbReference>
<dbReference type="AlphaFoldDB" id="A0A6B3NJC1"/>
<accession>A0A6B3NJC1</accession>
<comment type="caution">
    <text evidence="2">The sequence shown here is derived from an EMBL/GenBank/DDBJ whole genome shotgun (WGS) entry which is preliminary data.</text>
</comment>
<keyword evidence="2" id="KW-0808">Transferase</keyword>
<name>A0A6B3NJC1_9CYAN</name>
<evidence type="ECO:0000313" key="2">
    <source>
        <dbReference type="EMBL" id="NER29288.1"/>
    </source>
</evidence>
<dbReference type="CDD" id="cd00761">
    <property type="entry name" value="Glyco_tranf_GTA_type"/>
    <property type="match status" value="1"/>
</dbReference>
<reference evidence="2" key="1">
    <citation type="submission" date="2019-11" db="EMBL/GenBank/DDBJ databases">
        <title>Genomic insights into an expanded diversity of filamentous marine cyanobacteria reveals the extraordinary biosynthetic potential of Moorea and Okeania.</title>
        <authorList>
            <person name="Ferreira Leao T."/>
            <person name="Wang M."/>
            <person name="Moss N."/>
            <person name="Da Silva R."/>
            <person name="Sanders J."/>
            <person name="Nurk S."/>
            <person name="Gurevich A."/>
            <person name="Humphrey G."/>
            <person name="Reher R."/>
            <person name="Zhu Q."/>
            <person name="Belda-Ferre P."/>
            <person name="Glukhov E."/>
            <person name="Rex R."/>
            <person name="Dorrestein P.C."/>
            <person name="Knight R."/>
            <person name="Pevzner P."/>
            <person name="Gerwick W.H."/>
            <person name="Gerwick L."/>
        </authorList>
    </citation>
    <scope>NUCLEOTIDE SEQUENCE</scope>
    <source>
        <strain evidence="2">SIO1C4</strain>
    </source>
</reference>
<dbReference type="EMBL" id="JAAHFQ010000342">
    <property type="protein sequence ID" value="NER29288.1"/>
    <property type="molecule type" value="Genomic_DNA"/>
</dbReference>
<protein>
    <submittedName>
        <fullName evidence="2">Glycosyltransferase family 2 protein</fullName>
    </submittedName>
</protein>
<dbReference type="PANTHER" id="PTHR43685">
    <property type="entry name" value="GLYCOSYLTRANSFERASE"/>
    <property type="match status" value="1"/>
</dbReference>
<proteinExistence type="predicted"/>
<dbReference type="SUPFAM" id="SSF53448">
    <property type="entry name" value="Nucleotide-diphospho-sugar transferases"/>
    <property type="match status" value="1"/>
</dbReference>
<sequence>MVDFTVAIPTYNGESRLPKVLDKLRSQVNTESFSWEIIVVDNNSKDNTAKVVEEYQANWPDVYPLKYCQETQQGLAFARQRAIDEAQGDFVGFVDDDLLLAPEWVAAAYSFGKEYPQAGAYGGQVHGEFEVQPPENFNRIKSFLAIRERGSKPHLYQPEKLSMPPGGGLVVRKQAWCEHVPRNLTLIGRVNGIMLAGEDYEALLHIYKAGWEIWYSPEMHSYHQIPRRRLEKDYLMSLCRGAGLCICHLRLLNSTGWQKPLIMAKIWLGSLRRTVLHLIKYKWQVKTDLIAACEMEFLLSSMASPFFFLSKSVQDKFAGSRR</sequence>
<dbReference type="Gene3D" id="3.90.550.10">
    <property type="entry name" value="Spore Coat Polysaccharide Biosynthesis Protein SpsA, Chain A"/>
    <property type="match status" value="1"/>
</dbReference>
<feature type="domain" description="Glycosyltransferase 2-like" evidence="1">
    <location>
        <begin position="5"/>
        <end position="136"/>
    </location>
</feature>
<gene>
    <name evidence="2" type="ORF">F6J89_17100</name>
</gene>
<dbReference type="Pfam" id="PF00535">
    <property type="entry name" value="Glycos_transf_2"/>
    <property type="match status" value="1"/>
</dbReference>
<dbReference type="NCBIfam" id="NF038302">
    <property type="entry name" value="EPS_HpsE"/>
    <property type="match status" value="1"/>
</dbReference>
<dbReference type="GO" id="GO:0016740">
    <property type="term" value="F:transferase activity"/>
    <property type="evidence" value="ECO:0007669"/>
    <property type="project" value="UniProtKB-KW"/>
</dbReference>
<dbReference type="InterPro" id="IPR050834">
    <property type="entry name" value="Glycosyltransf_2"/>
</dbReference>
<dbReference type="InterPro" id="IPR001173">
    <property type="entry name" value="Glyco_trans_2-like"/>
</dbReference>